<keyword evidence="4 6" id="KW-0573">Peptidoglycan synthesis</keyword>
<reference evidence="9" key="1">
    <citation type="submission" date="2022-06" db="EMBL/GenBank/DDBJ databases">
        <title>Draft genome sequence of Streptomyces sp. RB6PN25 isolated from peat swamp forest in Thailand.</title>
        <authorList>
            <person name="Duangmal K."/>
            <person name="Klaysubun C."/>
        </authorList>
    </citation>
    <scope>NUCLEOTIDE SEQUENCE</scope>
    <source>
        <strain evidence="9">RB6PN25</strain>
    </source>
</reference>
<evidence type="ECO:0000259" key="8">
    <source>
        <dbReference type="PROSITE" id="PS52029"/>
    </source>
</evidence>
<name>A0ABT1Q334_9ACTN</name>
<dbReference type="InterPro" id="IPR038063">
    <property type="entry name" value="Transpep_catalytic_dom"/>
</dbReference>
<protein>
    <submittedName>
        <fullName evidence="9">L,D-transpeptidase</fullName>
    </submittedName>
</protein>
<dbReference type="PROSITE" id="PS52029">
    <property type="entry name" value="LD_TPASE"/>
    <property type="match status" value="1"/>
</dbReference>
<feature type="active site" description="Proton donor/acceptor" evidence="6">
    <location>
        <position position="128"/>
    </location>
</feature>
<dbReference type="Gene3D" id="2.40.440.10">
    <property type="entry name" value="L,D-transpeptidase catalytic domain-like"/>
    <property type="match status" value="1"/>
</dbReference>
<organism evidence="9 10">
    <name type="scientific">Streptomyces humicola</name>
    <dbReference type="NCBI Taxonomy" id="2953240"/>
    <lineage>
        <taxon>Bacteria</taxon>
        <taxon>Bacillati</taxon>
        <taxon>Actinomycetota</taxon>
        <taxon>Actinomycetes</taxon>
        <taxon>Kitasatosporales</taxon>
        <taxon>Streptomycetaceae</taxon>
        <taxon>Streptomyces</taxon>
    </lineage>
</organism>
<accession>A0ABT1Q334</accession>
<keyword evidence="10" id="KW-1185">Reference proteome</keyword>
<dbReference type="EMBL" id="JANFNG010000025">
    <property type="protein sequence ID" value="MCQ4083740.1"/>
    <property type="molecule type" value="Genomic_DNA"/>
</dbReference>
<sequence>MARQRRRTIGRTAIGAALVTVLASSATATAATTYRSDPVTTGHVTTIDATTHTMRVTDNGRTVMTFPVGFGKPGFRTPSGTFHVLGKDAVIEMTSCSAHITCDRSSPSYYDLTVHWAVRLTSGGVFVHAAPWDSQIGTADTSHGCIHLSTADARRFYAFTRLGDTVIVQGTGRTSVGPAGP</sequence>
<dbReference type="PANTHER" id="PTHR30582:SF2">
    <property type="entry name" value="L,D-TRANSPEPTIDASE YCIB-RELATED"/>
    <property type="match status" value="1"/>
</dbReference>
<evidence type="ECO:0000256" key="2">
    <source>
        <dbReference type="ARBA" id="ARBA00022679"/>
    </source>
</evidence>
<gene>
    <name evidence="9" type="ORF">NGB36_24885</name>
</gene>
<evidence type="ECO:0000256" key="6">
    <source>
        <dbReference type="PROSITE-ProRule" id="PRU01373"/>
    </source>
</evidence>
<dbReference type="Proteomes" id="UP001057702">
    <property type="component" value="Unassembled WGS sequence"/>
</dbReference>
<dbReference type="InterPro" id="IPR005490">
    <property type="entry name" value="LD_TPept_cat_dom"/>
</dbReference>
<feature type="domain" description="L,D-TPase catalytic" evidence="8">
    <location>
        <begin position="43"/>
        <end position="169"/>
    </location>
</feature>
<feature type="active site" description="Nucleophile" evidence="6">
    <location>
        <position position="145"/>
    </location>
</feature>
<dbReference type="InterPro" id="IPR050979">
    <property type="entry name" value="LD-transpeptidase"/>
</dbReference>
<keyword evidence="7" id="KW-0732">Signal</keyword>
<dbReference type="SUPFAM" id="SSF141523">
    <property type="entry name" value="L,D-transpeptidase catalytic domain-like"/>
    <property type="match status" value="1"/>
</dbReference>
<evidence type="ECO:0000313" key="9">
    <source>
        <dbReference type="EMBL" id="MCQ4083740.1"/>
    </source>
</evidence>
<feature type="signal peptide" evidence="7">
    <location>
        <begin position="1"/>
        <end position="30"/>
    </location>
</feature>
<evidence type="ECO:0000313" key="10">
    <source>
        <dbReference type="Proteomes" id="UP001057702"/>
    </source>
</evidence>
<evidence type="ECO:0000256" key="1">
    <source>
        <dbReference type="ARBA" id="ARBA00004752"/>
    </source>
</evidence>
<proteinExistence type="predicted"/>
<keyword evidence="5 6" id="KW-0961">Cell wall biogenesis/degradation</keyword>
<evidence type="ECO:0000256" key="4">
    <source>
        <dbReference type="ARBA" id="ARBA00022984"/>
    </source>
</evidence>
<dbReference type="CDD" id="cd16913">
    <property type="entry name" value="YkuD_like"/>
    <property type="match status" value="1"/>
</dbReference>
<dbReference type="RefSeq" id="WP_255922736.1">
    <property type="nucleotide sequence ID" value="NZ_JANFNG010000025.1"/>
</dbReference>
<comment type="caution">
    <text evidence="9">The sequence shown here is derived from an EMBL/GenBank/DDBJ whole genome shotgun (WGS) entry which is preliminary data.</text>
</comment>
<keyword evidence="2" id="KW-0808">Transferase</keyword>
<evidence type="ECO:0000256" key="7">
    <source>
        <dbReference type="SAM" id="SignalP"/>
    </source>
</evidence>
<comment type="pathway">
    <text evidence="1 6">Cell wall biogenesis; peptidoglycan biosynthesis.</text>
</comment>
<dbReference type="Pfam" id="PF03734">
    <property type="entry name" value="YkuD"/>
    <property type="match status" value="1"/>
</dbReference>
<evidence type="ECO:0000256" key="3">
    <source>
        <dbReference type="ARBA" id="ARBA00022960"/>
    </source>
</evidence>
<dbReference type="PANTHER" id="PTHR30582">
    <property type="entry name" value="L,D-TRANSPEPTIDASE"/>
    <property type="match status" value="1"/>
</dbReference>
<evidence type="ECO:0000256" key="5">
    <source>
        <dbReference type="ARBA" id="ARBA00023316"/>
    </source>
</evidence>
<keyword evidence="3 6" id="KW-0133">Cell shape</keyword>
<feature type="chain" id="PRO_5046979053" evidence="7">
    <location>
        <begin position="31"/>
        <end position="181"/>
    </location>
</feature>